<reference evidence="2 3" key="1">
    <citation type="submission" date="2016-09" db="EMBL/GenBank/DDBJ databases">
        <authorList>
            <person name="Capua I."/>
            <person name="De Benedictis P."/>
            <person name="Joannis T."/>
            <person name="Lombin L.H."/>
            <person name="Cattoli G."/>
        </authorList>
    </citation>
    <scope>NUCLEOTIDE SEQUENCE [LARGE SCALE GENOMIC DNA]</scope>
    <source>
        <strain evidence="2 3">ISLP-3</strain>
    </source>
</reference>
<dbReference type="SUPFAM" id="SSF117987">
    <property type="entry name" value="CRISPR-associated protein"/>
    <property type="match status" value="1"/>
</dbReference>
<dbReference type="EMBL" id="FMYH01000002">
    <property type="protein sequence ID" value="SDC20960.1"/>
    <property type="molecule type" value="Genomic_DNA"/>
</dbReference>
<feature type="region of interest" description="Disordered" evidence="1">
    <location>
        <begin position="209"/>
        <end position="230"/>
    </location>
</feature>
<evidence type="ECO:0000313" key="2">
    <source>
        <dbReference type="EMBL" id="SDC20960.1"/>
    </source>
</evidence>
<feature type="compositionally biased region" description="Low complexity" evidence="1">
    <location>
        <begin position="209"/>
        <end position="222"/>
    </location>
</feature>
<dbReference type="Gene3D" id="3.30.70.1200">
    <property type="entry name" value="Crispr-associated protein, domain 1"/>
    <property type="match status" value="1"/>
</dbReference>
<evidence type="ECO:0000256" key="1">
    <source>
        <dbReference type="SAM" id="MobiDB-lite"/>
    </source>
</evidence>
<dbReference type="Pfam" id="PF08798">
    <property type="entry name" value="CRISPR_assoc"/>
    <property type="match status" value="1"/>
</dbReference>
<organism evidence="2 3">
    <name type="scientific">Sanguibacter gelidistatuariae</name>
    <dbReference type="NCBI Taxonomy" id="1814289"/>
    <lineage>
        <taxon>Bacteria</taxon>
        <taxon>Bacillati</taxon>
        <taxon>Actinomycetota</taxon>
        <taxon>Actinomycetes</taxon>
        <taxon>Micrococcales</taxon>
        <taxon>Sanguibacteraceae</taxon>
        <taxon>Sanguibacter</taxon>
    </lineage>
</organism>
<dbReference type="SMART" id="SM01101">
    <property type="entry name" value="CRISPR_assoc"/>
    <property type="match status" value="1"/>
</dbReference>
<sequence length="230" mass="24759">MSPTLTQMTISPVVRDTLESNRNRGHVHIMTGFARGLGRSPRAAAGVLWHLDTRRNELLVQSTEPAQRPDILGAVIRSRSIDSPTLGQAVTVKVSIACLKTPPSDVPVELRGELQKGKCYRSRTVVVPEAERAAWALRRLTAIGLDVVAESLMLSRLHHASLGGSQRGIPYVDLSVEARVQDPVALHGAMVNGVGKGRSYGLALLRVTTAPTTPQMPTPSTDPKTEGEAR</sequence>
<dbReference type="RefSeq" id="WP_093181924.1">
    <property type="nucleotide sequence ID" value="NZ_FMYH01000002.1"/>
</dbReference>
<name>A0A1G6JQE0_9MICO</name>
<evidence type="ECO:0000313" key="3">
    <source>
        <dbReference type="Proteomes" id="UP000199039"/>
    </source>
</evidence>
<accession>A0A1G6JQE0</accession>
<gene>
    <name evidence="2" type="ORF">SAMN05216410_1391</name>
</gene>
<dbReference type="Gene3D" id="3.30.70.1210">
    <property type="entry name" value="Crispr-associated protein, domain 2"/>
    <property type="match status" value="1"/>
</dbReference>
<dbReference type="InterPro" id="IPR010179">
    <property type="entry name" value="CRISPR-assoc_prot_Cse3"/>
</dbReference>
<proteinExistence type="predicted"/>
<dbReference type="Proteomes" id="UP000199039">
    <property type="component" value="Unassembled WGS sequence"/>
</dbReference>
<protein>
    <submittedName>
        <fullName evidence="2">CRISPR system Cascade subunit CasE</fullName>
    </submittedName>
</protein>
<dbReference type="STRING" id="1814289.SAMN05216410_1391"/>
<keyword evidence="3" id="KW-1185">Reference proteome</keyword>
<dbReference type="OrthoDB" id="9795689at2"/>
<dbReference type="AlphaFoldDB" id="A0A1G6JQE0"/>